<feature type="domain" description="Zinc transporter ZIP4/12 EF-hand" evidence="25">
    <location>
        <begin position="217"/>
        <end position="327"/>
    </location>
</feature>
<keyword evidence="7" id="KW-0479">Metal-binding</keyword>
<feature type="transmembrane region" description="Helical" evidence="22">
    <location>
        <begin position="347"/>
        <end position="372"/>
    </location>
</feature>
<keyword evidence="4" id="KW-0813">Transport</keyword>
<feature type="region of interest" description="Disordered" evidence="21">
    <location>
        <begin position="481"/>
        <end position="500"/>
    </location>
</feature>
<evidence type="ECO:0000256" key="11">
    <source>
        <dbReference type="ARBA" id="ARBA00022843"/>
    </source>
</evidence>
<evidence type="ECO:0000256" key="15">
    <source>
        <dbReference type="ARBA" id="ARBA00023136"/>
    </source>
</evidence>
<keyword evidence="6 22" id="KW-0812">Transmembrane</keyword>
<evidence type="ECO:0000256" key="1">
    <source>
        <dbReference type="ARBA" id="ARBA00004195"/>
    </source>
</evidence>
<dbReference type="GO" id="GO:0046872">
    <property type="term" value="F:metal ion binding"/>
    <property type="evidence" value="ECO:0007669"/>
    <property type="project" value="UniProtKB-KW"/>
</dbReference>
<gene>
    <name evidence="26" type="ORF">AAFF_G00166300</name>
</gene>
<dbReference type="EMBL" id="JAINUG010000222">
    <property type="protein sequence ID" value="KAJ8386835.1"/>
    <property type="molecule type" value="Genomic_DNA"/>
</dbReference>
<keyword evidence="10" id="KW-0862">Zinc</keyword>
<organism evidence="26 27">
    <name type="scientific">Aldrovandia affinis</name>
    <dbReference type="NCBI Taxonomy" id="143900"/>
    <lineage>
        <taxon>Eukaryota</taxon>
        <taxon>Metazoa</taxon>
        <taxon>Chordata</taxon>
        <taxon>Craniata</taxon>
        <taxon>Vertebrata</taxon>
        <taxon>Euteleostomi</taxon>
        <taxon>Actinopterygii</taxon>
        <taxon>Neopterygii</taxon>
        <taxon>Teleostei</taxon>
        <taxon>Notacanthiformes</taxon>
        <taxon>Halosauridae</taxon>
        <taxon>Aldrovandia</taxon>
    </lineage>
</organism>
<comment type="catalytic activity">
    <reaction evidence="16">
        <text>Zn(2+)(in) = Zn(2+)(out)</text>
        <dbReference type="Rhea" id="RHEA:29351"/>
        <dbReference type="ChEBI" id="CHEBI:29105"/>
    </reaction>
</comment>
<dbReference type="PANTHER" id="PTHR12191:SF21">
    <property type="entry name" value="ZINC TRANSPORTER ZIP4"/>
    <property type="match status" value="1"/>
</dbReference>
<feature type="transmembrane region" description="Helical" evidence="22">
    <location>
        <begin position="379"/>
        <end position="402"/>
    </location>
</feature>
<sequence>MAVMFKILPVLLLCFSLNLLSHALSTKRNIYAKVVDMVSPGSEYLRENAVRSFFSMLEKRVQCPDVSCEKCISVADVAQLVSGFSPAIGLHMEGFFKVAAGWCFYLSSPQEACAAVKDRTWDRETDRFVQSIVAKDVQGDGFSAGTGSLDRLLHRMEKHYRPTERDQHCLTATSILEESNASLSDATPHNIDAVLGSVIYHVLRGECMEAHALPEEDYFLNYIFHGLGPDNMTEHDLEELMTFMELGGTEEEASDHGHDHGHGQDHHGGRGLGRGDGEGRGRNSSWDATCFTAHDLMEIHLVNGSTLSRTQFTRLSPALVQQLLSGACVSKAPPPHPGDQLSTVERYVYASIANLVICLVSMFGIVILLCTACTSLFQLCLQFCISLAVGSLTGDAVLHLLPAFLGLHSHSEGESSEGGQNHIYKLLVLLAGIYYFFLMETIFAIVKGRGHHSDEGTDPHHCDHGKVLQMYNNERIGKQSTSQADLVDGEDDEKADSHSNGLTREQRLIPYMITIGDGIHNFADGLAMGAAFSMSWRSGLATSLAVLCHELPHELGDFAFLLHCRISVKNALMLNFGSALTSFVGLYIALSVSTDPSTQDWIAAVTAGLFLYVGLADMLPSMIHANNQRPWLMFLLQNLGLLTGWGILLLLSLYEDQIGI</sequence>
<feature type="transmembrane region" description="Helical" evidence="22">
    <location>
        <begin position="631"/>
        <end position="654"/>
    </location>
</feature>
<evidence type="ECO:0000256" key="16">
    <source>
        <dbReference type="ARBA" id="ARBA00034634"/>
    </source>
</evidence>
<keyword evidence="9" id="KW-0967">Endosome</keyword>
<evidence type="ECO:0000256" key="21">
    <source>
        <dbReference type="SAM" id="MobiDB-lite"/>
    </source>
</evidence>
<evidence type="ECO:0000256" key="6">
    <source>
        <dbReference type="ARBA" id="ARBA00022692"/>
    </source>
</evidence>
<evidence type="ECO:0000256" key="17">
    <source>
        <dbReference type="ARBA" id="ARBA00039394"/>
    </source>
</evidence>
<keyword evidence="14" id="KW-0406">Ion transport</keyword>
<evidence type="ECO:0000256" key="8">
    <source>
        <dbReference type="ARBA" id="ARBA00022729"/>
    </source>
</evidence>
<feature type="transmembrane region" description="Helical" evidence="22">
    <location>
        <begin position="571"/>
        <end position="589"/>
    </location>
</feature>
<keyword evidence="12" id="KW-0864">Zinc transport</keyword>
<evidence type="ECO:0000259" key="24">
    <source>
        <dbReference type="Pfam" id="PF18292"/>
    </source>
</evidence>
<dbReference type="Pfam" id="PF18292">
    <property type="entry name" value="ZIP4_domain"/>
    <property type="match status" value="1"/>
</dbReference>
<keyword evidence="8 23" id="KW-0732">Signal</keyword>
<evidence type="ECO:0000256" key="9">
    <source>
        <dbReference type="ARBA" id="ARBA00022753"/>
    </source>
</evidence>
<feature type="transmembrane region" description="Helical" evidence="22">
    <location>
        <begin position="422"/>
        <end position="446"/>
    </location>
</feature>
<evidence type="ECO:0000256" key="14">
    <source>
        <dbReference type="ARBA" id="ARBA00023065"/>
    </source>
</evidence>
<comment type="caution">
    <text evidence="26">The sequence shown here is derived from an EMBL/GenBank/DDBJ whole genome shotgun (WGS) entry which is preliminary data.</text>
</comment>
<evidence type="ECO:0000256" key="22">
    <source>
        <dbReference type="SAM" id="Phobius"/>
    </source>
</evidence>
<evidence type="ECO:0000256" key="19">
    <source>
        <dbReference type="ARBA" id="ARBA00042777"/>
    </source>
</evidence>
<dbReference type="InterPro" id="IPR003689">
    <property type="entry name" value="ZIP"/>
</dbReference>
<evidence type="ECO:0000256" key="10">
    <source>
        <dbReference type="ARBA" id="ARBA00022833"/>
    </source>
</evidence>
<dbReference type="GO" id="GO:0016324">
    <property type="term" value="C:apical plasma membrane"/>
    <property type="evidence" value="ECO:0007669"/>
    <property type="project" value="UniProtKB-SubCell"/>
</dbReference>
<evidence type="ECO:0000256" key="4">
    <source>
        <dbReference type="ARBA" id="ARBA00022448"/>
    </source>
</evidence>
<dbReference type="GO" id="GO:0055038">
    <property type="term" value="C:recycling endosome membrane"/>
    <property type="evidence" value="ECO:0007669"/>
    <property type="project" value="UniProtKB-SubCell"/>
</dbReference>
<protein>
    <recommendedName>
        <fullName evidence="17">Zinc transporter ZIP4</fullName>
    </recommendedName>
    <alternativeName>
        <fullName evidence="19">Solute carrier family 39 member 4</fullName>
    </alternativeName>
    <alternativeName>
        <fullName evidence="18">Zrt- and Irt-like protein 4</fullName>
    </alternativeName>
</protein>
<keyword evidence="27" id="KW-1185">Reference proteome</keyword>
<reference evidence="26" key="1">
    <citation type="journal article" date="2023" name="Science">
        <title>Genome structures resolve the early diversification of teleost fishes.</title>
        <authorList>
            <person name="Parey E."/>
            <person name="Louis A."/>
            <person name="Montfort J."/>
            <person name="Bouchez O."/>
            <person name="Roques C."/>
            <person name="Iampietro C."/>
            <person name="Lluch J."/>
            <person name="Castinel A."/>
            <person name="Donnadieu C."/>
            <person name="Desvignes T."/>
            <person name="Floi Bucao C."/>
            <person name="Jouanno E."/>
            <person name="Wen M."/>
            <person name="Mejri S."/>
            <person name="Dirks R."/>
            <person name="Jansen H."/>
            <person name="Henkel C."/>
            <person name="Chen W.J."/>
            <person name="Zahm M."/>
            <person name="Cabau C."/>
            <person name="Klopp C."/>
            <person name="Thompson A.W."/>
            <person name="Robinson-Rechavi M."/>
            <person name="Braasch I."/>
            <person name="Lecointre G."/>
            <person name="Bobe J."/>
            <person name="Postlethwait J.H."/>
            <person name="Berthelot C."/>
            <person name="Roest Crollius H."/>
            <person name="Guiguen Y."/>
        </authorList>
    </citation>
    <scope>NUCLEOTIDE SEQUENCE</scope>
    <source>
        <strain evidence="26">NC1722</strain>
    </source>
</reference>
<accession>A0AAD7W825</accession>
<dbReference type="InterPro" id="IPR041137">
    <property type="entry name" value="ZIP4_N"/>
</dbReference>
<evidence type="ECO:0000256" key="23">
    <source>
        <dbReference type="SAM" id="SignalP"/>
    </source>
</evidence>
<keyword evidence="11" id="KW-0832">Ubl conjugation</keyword>
<dbReference type="InterPro" id="IPR050799">
    <property type="entry name" value="ZIP_Transporter"/>
</dbReference>
<comment type="similarity">
    <text evidence="3">Belongs to the ZIP transporter (TC 2.A.5) family.</text>
</comment>
<evidence type="ECO:0000256" key="5">
    <source>
        <dbReference type="ARBA" id="ARBA00022475"/>
    </source>
</evidence>
<feature type="region of interest" description="Disordered" evidence="21">
    <location>
        <begin position="249"/>
        <end position="281"/>
    </location>
</feature>
<feature type="compositionally biased region" description="Basic and acidic residues" evidence="21">
    <location>
        <begin position="254"/>
        <end position="281"/>
    </location>
</feature>
<dbReference type="GO" id="GO:0140410">
    <property type="term" value="F:monoatomic cation:bicarbonate symporter activity"/>
    <property type="evidence" value="ECO:0007669"/>
    <property type="project" value="TreeGrafter"/>
</dbReference>
<evidence type="ECO:0000256" key="3">
    <source>
        <dbReference type="ARBA" id="ARBA00006939"/>
    </source>
</evidence>
<evidence type="ECO:0000256" key="7">
    <source>
        <dbReference type="ARBA" id="ARBA00022723"/>
    </source>
</evidence>
<dbReference type="Proteomes" id="UP001221898">
    <property type="component" value="Unassembled WGS sequence"/>
</dbReference>
<dbReference type="GO" id="GO:0005385">
    <property type="term" value="F:zinc ion transmembrane transporter activity"/>
    <property type="evidence" value="ECO:0007669"/>
    <property type="project" value="TreeGrafter"/>
</dbReference>
<evidence type="ECO:0000313" key="26">
    <source>
        <dbReference type="EMBL" id="KAJ8386835.1"/>
    </source>
</evidence>
<feature type="transmembrane region" description="Helical" evidence="22">
    <location>
        <begin position="601"/>
        <end position="619"/>
    </location>
</feature>
<evidence type="ECO:0000256" key="20">
    <source>
        <dbReference type="ARBA" id="ARBA00055808"/>
    </source>
</evidence>
<dbReference type="Pfam" id="PF02535">
    <property type="entry name" value="Zip"/>
    <property type="match status" value="1"/>
</dbReference>
<feature type="signal peptide" evidence="23">
    <location>
        <begin position="1"/>
        <end position="23"/>
    </location>
</feature>
<keyword evidence="15 22" id="KW-0472">Membrane</keyword>
<dbReference type="GO" id="GO:0071578">
    <property type="term" value="P:zinc ion import across plasma membrane"/>
    <property type="evidence" value="ECO:0007669"/>
    <property type="project" value="TreeGrafter"/>
</dbReference>
<comment type="function">
    <text evidence="20">Selective transporter that mediates the uptake of Zn(2+). Plays an essential role for dietary zinc uptake from small intestine. The Zn(2+) uniporter activity is regulated by zinc availability. Also exhibits polyspecific binding and transport of Cu(2+), Cd(2+) and possibly Ni(2+) but at higher concentrations.</text>
</comment>
<name>A0AAD7W825_9TELE</name>
<feature type="chain" id="PRO_5042072612" description="Zinc transporter ZIP4" evidence="23">
    <location>
        <begin position="24"/>
        <end position="660"/>
    </location>
</feature>
<evidence type="ECO:0000256" key="12">
    <source>
        <dbReference type="ARBA" id="ARBA00022906"/>
    </source>
</evidence>
<comment type="subcellular location">
    <subcellularLocation>
        <location evidence="2">Apical cell membrane</location>
        <topology evidence="2">Multi-pass membrane protein</topology>
    </subcellularLocation>
    <subcellularLocation>
        <location evidence="1">Recycling endosome membrane</location>
        <topology evidence="1">Multi-pass membrane protein</topology>
    </subcellularLocation>
</comment>
<proteinExistence type="inferred from homology"/>
<dbReference type="InterPro" id="IPR049406">
    <property type="entry name" value="ZIP4_12_EF-hand"/>
</dbReference>
<dbReference type="AlphaFoldDB" id="A0AAD7W825"/>
<keyword evidence="13 22" id="KW-1133">Transmembrane helix</keyword>
<evidence type="ECO:0000256" key="18">
    <source>
        <dbReference type="ARBA" id="ARBA00041703"/>
    </source>
</evidence>
<evidence type="ECO:0000259" key="25">
    <source>
        <dbReference type="Pfam" id="PF21116"/>
    </source>
</evidence>
<keyword evidence="5" id="KW-1003">Cell membrane</keyword>
<evidence type="ECO:0000256" key="13">
    <source>
        <dbReference type="ARBA" id="ARBA00022989"/>
    </source>
</evidence>
<feature type="domain" description="Zinc transporter ZIP4 N-terminal" evidence="24">
    <location>
        <begin position="52"/>
        <end position="208"/>
    </location>
</feature>
<dbReference type="PANTHER" id="PTHR12191">
    <property type="entry name" value="SOLUTE CARRIER FAMILY 39"/>
    <property type="match status" value="1"/>
</dbReference>
<evidence type="ECO:0000313" key="27">
    <source>
        <dbReference type="Proteomes" id="UP001221898"/>
    </source>
</evidence>
<evidence type="ECO:0000256" key="2">
    <source>
        <dbReference type="ARBA" id="ARBA00004424"/>
    </source>
</evidence>
<dbReference type="GO" id="GO:0030003">
    <property type="term" value="P:intracellular monoatomic cation homeostasis"/>
    <property type="evidence" value="ECO:0007669"/>
    <property type="project" value="TreeGrafter"/>
</dbReference>
<dbReference type="Pfam" id="PF21116">
    <property type="entry name" value="EF-hand_Zip"/>
    <property type="match status" value="1"/>
</dbReference>